<evidence type="ECO:0000313" key="1">
    <source>
        <dbReference type="EMBL" id="MEA5257437.1"/>
    </source>
</evidence>
<protein>
    <submittedName>
        <fullName evidence="1">Uncharacterized protein</fullName>
    </submittedName>
</protein>
<comment type="caution">
    <text evidence="1">The sequence shown here is derived from an EMBL/GenBank/DDBJ whole genome shotgun (WGS) entry which is preliminary data.</text>
</comment>
<name>A0ABU5QK60_9BACT</name>
<sequence length="633" mass="74643">MKRTILFIVLFFSFISGFSQDKVKFTKKNFIIPSIAPSEYSCLDNFLTQSTFYQLGNRLPVSEPSLKKSFFNIKGYIKEADNGQLKIFVTIPVPEYQKCRIDTIFNKKTLKFSYVPYSSFKVIVKVEVKCQSQTIYKEEFNTNEIVTSDPFATLEDLKKGLNKIEVNNEYGDEIEKAIHIALDKIQVKLNEKLGYYTQVSKETFVFLTSVEHPEYKQMLEFEKEITAQLKKVTLASGIDEQAMLPHLAYLESLLVKYPQSDENTKIRFIVTNNLSQLYFLLENREKALFYADLLIKNDMRKVWGRELVVRTNNSFFVDKKKRTHTPRFSELKKLGFEMQQDEINEKEETRLAFFEKIERDIADWEQEKNNRLAYLEKTKAKRNNVLDSLASQNNAKILEKVMLGFGGGQIIKGIEKVHTLSKLSFEDSNVPFYEEKWESAFTNYLLKKKNPDLFYKVVNQAEGWQHDDRIRGEKWKKIDTDDYWETFLNLDPLYLLTSFRLDLWENYELSDDVTIDERLCYHLTYTEKTLNSKNRSVPKTEYHLYIDKETFRVISSEKTAFEDGKKLSFERKIFQDYRELISLNSGAIPHRILYQIEDYYGETFYQEQIEKIEINSGFANRIFVKEVYSGGFK</sequence>
<evidence type="ECO:0000313" key="2">
    <source>
        <dbReference type="Proteomes" id="UP001304671"/>
    </source>
</evidence>
<proteinExistence type="predicted"/>
<dbReference type="EMBL" id="JAYFUL010000007">
    <property type="protein sequence ID" value="MEA5257437.1"/>
    <property type="molecule type" value="Genomic_DNA"/>
</dbReference>
<dbReference type="RefSeq" id="WP_323247805.1">
    <property type="nucleotide sequence ID" value="NZ_JAYFUL010000007.1"/>
</dbReference>
<keyword evidence="2" id="KW-1185">Reference proteome</keyword>
<accession>A0ABU5QK60</accession>
<reference evidence="1 2" key="1">
    <citation type="submission" date="2023-12" db="EMBL/GenBank/DDBJ databases">
        <title>Novel species of the genus Arcicella isolated from rivers.</title>
        <authorList>
            <person name="Lu H."/>
        </authorList>
    </citation>
    <scope>NUCLEOTIDE SEQUENCE [LARGE SCALE GENOMIC DNA]</scope>
    <source>
        <strain evidence="1 2">LMG 21963</strain>
    </source>
</reference>
<dbReference type="Proteomes" id="UP001304671">
    <property type="component" value="Unassembled WGS sequence"/>
</dbReference>
<gene>
    <name evidence="1" type="ORF">VB264_06560</name>
</gene>
<organism evidence="1 2">
    <name type="scientific">Arcicella aquatica</name>
    <dbReference type="NCBI Taxonomy" id="217141"/>
    <lineage>
        <taxon>Bacteria</taxon>
        <taxon>Pseudomonadati</taxon>
        <taxon>Bacteroidota</taxon>
        <taxon>Cytophagia</taxon>
        <taxon>Cytophagales</taxon>
        <taxon>Flectobacillaceae</taxon>
        <taxon>Arcicella</taxon>
    </lineage>
</organism>